<dbReference type="Pfam" id="PF12833">
    <property type="entry name" value="HTH_18"/>
    <property type="match status" value="1"/>
</dbReference>
<feature type="region of interest" description="Disordered" evidence="4">
    <location>
        <begin position="1"/>
        <end position="20"/>
    </location>
</feature>
<comment type="caution">
    <text evidence="6">The sequence shown here is derived from an EMBL/GenBank/DDBJ whole genome shotgun (WGS) entry which is preliminary data.</text>
</comment>
<evidence type="ECO:0000256" key="1">
    <source>
        <dbReference type="ARBA" id="ARBA00023015"/>
    </source>
</evidence>
<dbReference type="Pfam" id="PF14525">
    <property type="entry name" value="AraC_binding_2"/>
    <property type="match status" value="1"/>
</dbReference>
<organism evidence="6 7">
    <name type="scientific">Pseudooceanicola atlanticus</name>
    <dbReference type="NCBI Taxonomy" id="1461694"/>
    <lineage>
        <taxon>Bacteria</taxon>
        <taxon>Pseudomonadati</taxon>
        <taxon>Pseudomonadota</taxon>
        <taxon>Alphaproteobacteria</taxon>
        <taxon>Rhodobacterales</taxon>
        <taxon>Paracoccaceae</taxon>
        <taxon>Pseudooceanicola</taxon>
    </lineage>
</organism>
<dbReference type="InterPro" id="IPR018062">
    <property type="entry name" value="HTH_AraC-typ_CS"/>
</dbReference>
<dbReference type="PANTHER" id="PTHR46796">
    <property type="entry name" value="HTH-TYPE TRANSCRIPTIONAL ACTIVATOR RHAS-RELATED"/>
    <property type="match status" value="1"/>
</dbReference>
<dbReference type="Gene3D" id="1.10.10.60">
    <property type="entry name" value="Homeodomain-like"/>
    <property type="match status" value="1"/>
</dbReference>
<name>A0A0A0ECE6_9RHOB</name>
<dbReference type="PROSITE" id="PS01124">
    <property type="entry name" value="HTH_ARAC_FAMILY_2"/>
    <property type="match status" value="1"/>
</dbReference>
<dbReference type="EMBL" id="AQQX01000019">
    <property type="protein sequence ID" value="KGM46852.1"/>
    <property type="molecule type" value="Genomic_DNA"/>
</dbReference>
<dbReference type="SMART" id="SM00342">
    <property type="entry name" value="HTH_ARAC"/>
    <property type="match status" value="1"/>
</dbReference>
<dbReference type="PANTHER" id="PTHR46796:SF6">
    <property type="entry name" value="ARAC SUBFAMILY"/>
    <property type="match status" value="1"/>
</dbReference>
<keyword evidence="1" id="KW-0805">Transcription regulation</keyword>
<sequence>MDQTPTQATDTTWRSSGPIPDFGQWADHVAQSYTALTVRQSRSRDDLPRFAGSIAERHLAQATTLSQITAMPQDVRRRRGDIRSCPSESIFVNIQIAGSCKVSQAGMDTLQRPGSVMLLDARRPFSMQFDAPFRQLCLHLPLEGLSSKRQDITNSAGRILRRDDPGAGTLVRMATASGPIELTALIALLEEIYGATPDHRLSDDHLALILSHMKRHLADPDFGVESTARQFGISRRYIHRLFARTGTTFGKHLLATRLAAAHDRILAGEGCPVSQLAHDCGFRSASHFSNAYKTAYGTAPSLAVGQNH</sequence>
<keyword evidence="7" id="KW-1185">Reference proteome</keyword>
<evidence type="ECO:0000256" key="2">
    <source>
        <dbReference type="ARBA" id="ARBA00023125"/>
    </source>
</evidence>
<keyword evidence="2" id="KW-0238">DNA-binding</keyword>
<dbReference type="SUPFAM" id="SSF46689">
    <property type="entry name" value="Homeodomain-like"/>
    <property type="match status" value="1"/>
</dbReference>
<dbReference type="OrthoDB" id="8004517at2"/>
<dbReference type="eggNOG" id="COG2207">
    <property type="taxonomic scope" value="Bacteria"/>
</dbReference>
<evidence type="ECO:0000313" key="6">
    <source>
        <dbReference type="EMBL" id="KGM46852.1"/>
    </source>
</evidence>
<evidence type="ECO:0000256" key="4">
    <source>
        <dbReference type="SAM" id="MobiDB-lite"/>
    </source>
</evidence>
<gene>
    <name evidence="6" type="ORF">ATO9_21655</name>
</gene>
<dbReference type="AlphaFoldDB" id="A0A0A0ECE6"/>
<evidence type="ECO:0000256" key="3">
    <source>
        <dbReference type="ARBA" id="ARBA00023163"/>
    </source>
</evidence>
<keyword evidence="3" id="KW-0804">Transcription</keyword>
<dbReference type="InterPro" id="IPR009057">
    <property type="entry name" value="Homeodomain-like_sf"/>
</dbReference>
<dbReference type="RefSeq" id="WP_043754266.1">
    <property type="nucleotide sequence ID" value="NZ_AQQX01000019.1"/>
</dbReference>
<reference evidence="6 7" key="1">
    <citation type="journal article" date="2015" name="Antonie Van Leeuwenhoek">
        <title>Pseudooceanicola atlanticus gen. nov. sp. nov., isolated from surface seawater of the Atlantic Ocean and reclassification of Oceanicola batsensis, Oceanicola marinus, Oceanicola nitratireducens, Oceanicola nanhaiensis, Oceanicola antarcticus and Oceanicola flagellatus, as Pseudooceanicola batsensis comb. nov., Pseudooceanicola marinus comb. nov., Pseudooceanicola nitratireducens comb. nov., Pseudooceanicola nanhaiensis comb. nov., Pseudooceanicola antarcticus comb. nov., and Pseudooceanicola flagellatus comb. nov.</title>
        <authorList>
            <person name="Lai Q."/>
            <person name="Li G."/>
            <person name="Liu X."/>
            <person name="Du Y."/>
            <person name="Sun F."/>
            <person name="Shao Z."/>
        </authorList>
    </citation>
    <scope>NUCLEOTIDE SEQUENCE [LARGE SCALE GENOMIC DNA]</scope>
    <source>
        <strain evidence="6 7">22II-s11g</strain>
    </source>
</reference>
<dbReference type="STRING" id="1461694.ATO9_21655"/>
<proteinExistence type="predicted"/>
<accession>A0A0A0ECE6</accession>
<evidence type="ECO:0000313" key="7">
    <source>
        <dbReference type="Proteomes" id="UP000030004"/>
    </source>
</evidence>
<dbReference type="PROSITE" id="PS00041">
    <property type="entry name" value="HTH_ARAC_FAMILY_1"/>
    <property type="match status" value="1"/>
</dbReference>
<feature type="domain" description="HTH araC/xylS-type" evidence="5">
    <location>
        <begin position="207"/>
        <end position="306"/>
    </location>
</feature>
<dbReference type="InterPro" id="IPR035418">
    <property type="entry name" value="AraC-bd_2"/>
</dbReference>
<dbReference type="Proteomes" id="UP000030004">
    <property type="component" value="Unassembled WGS sequence"/>
</dbReference>
<feature type="compositionally biased region" description="Polar residues" evidence="4">
    <location>
        <begin position="1"/>
        <end position="15"/>
    </location>
</feature>
<dbReference type="InterPro" id="IPR050204">
    <property type="entry name" value="AraC_XylS_family_regulators"/>
</dbReference>
<dbReference type="GO" id="GO:0003700">
    <property type="term" value="F:DNA-binding transcription factor activity"/>
    <property type="evidence" value="ECO:0007669"/>
    <property type="project" value="InterPro"/>
</dbReference>
<protein>
    <recommendedName>
        <fullName evidence="5">HTH araC/xylS-type domain-containing protein</fullName>
    </recommendedName>
</protein>
<dbReference type="InterPro" id="IPR018060">
    <property type="entry name" value="HTH_AraC"/>
</dbReference>
<evidence type="ECO:0000259" key="5">
    <source>
        <dbReference type="PROSITE" id="PS01124"/>
    </source>
</evidence>
<dbReference type="GO" id="GO:0043565">
    <property type="term" value="F:sequence-specific DNA binding"/>
    <property type="evidence" value="ECO:0007669"/>
    <property type="project" value="InterPro"/>
</dbReference>